<evidence type="ECO:0000259" key="9">
    <source>
        <dbReference type="Pfam" id="PF00590"/>
    </source>
</evidence>
<dbReference type="NCBIfam" id="TIGR01469">
    <property type="entry name" value="cobA_cysG_Cterm"/>
    <property type="match status" value="1"/>
</dbReference>
<name>A0A1R1ELE9_9BACL</name>
<evidence type="ECO:0000256" key="8">
    <source>
        <dbReference type="ARBA" id="ARBA00079776"/>
    </source>
</evidence>
<dbReference type="FunFam" id="3.30.950.10:FF:000001">
    <property type="entry name" value="Siroheme synthase"/>
    <property type="match status" value="1"/>
</dbReference>
<proteinExistence type="inferred from homology"/>
<dbReference type="InterPro" id="IPR006366">
    <property type="entry name" value="CobA/CysG_C"/>
</dbReference>
<reference evidence="10 11" key="1">
    <citation type="submission" date="2016-11" db="EMBL/GenBank/DDBJ databases">
        <title>Paenibacillus species isolates.</title>
        <authorList>
            <person name="Beno S.M."/>
        </authorList>
    </citation>
    <scope>NUCLEOTIDE SEQUENCE [LARGE SCALE GENOMIC DNA]</scope>
    <source>
        <strain evidence="10 11">FSL R5-0378</strain>
    </source>
</reference>
<dbReference type="PANTHER" id="PTHR45790">
    <property type="entry name" value="SIROHEME SYNTHASE-RELATED"/>
    <property type="match status" value="1"/>
</dbReference>
<dbReference type="STRING" id="297318.BK138_21345"/>
<keyword evidence="4 10" id="KW-0489">Methyltransferase</keyword>
<dbReference type="InterPro" id="IPR003043">
    <property type="entry name" value="Uropor_MeTrfase_CS"/>
</dbReference>
<comment type="caution">
    <text evidence="10">The sequence shown here is derived from an EMBL/GenBank/DDBJ whole genome shotgun (WGS) entry which is preliminary data.</text>
</comment>
<keyword evidence="11" id="KW-1185">Reference proteome</keyword>
<dbReference type="AlphaFoldDB" id="A0A1R1ELE9"/>
<dbReference type="InterPro" id="IPR000878">
    <property type="entry name" value="4pyrrol_Mease"/>
</dbReference>
<keyword evidence="7" id="KW-0627">Porphyrin biosynthesis</keyword>
<dbReference type="Gene3D" id="3.40.1010.10">
    <property type="entry name" value="Cobalt-precorrin-4 Transmethylase, Domain 1"/>
    <property type="match status" value="1"/>
</dbReference>
<evidence type="ECO:0000256" key="6">
    <source>
        <dbReference type="ARBA" id="ARBA00022691"/>
    </source>
</evidence>
<organism evidence="10 11">
    <name type="scientific">Paenibacillus rhizosphaerae</name>
    <dbReference type="NCBI Taxonomy" id="297318"/>
    <lineage>
        <taxon>Bacteria</taxon>
        <taxon>Bacillati</taxon>
        <taxon>Bacillota</taxon>
        <taxon>Bacilli</taxon>
        <taxon>Bacillales</taxon>
        <taxon>Paenibacillaceae</taxon>
        <taxon>Paenibacillus</taxon>
    </lineage>
</organism>
<dbReference type="PROSITE" id="PS00839">
    <property type="entry name" value="SUMT_1"/>
    <property type="match status" value="1"/>
</dbReference>
<dbReference type="EMBL" id="MRTP01000006">
    <property type="protein sequence ID" value="OMF52630.1"/>
    <property type="molecule type" value="Genomic_DNA"/>
</dbReference>
<evidence type="ECO:0000313" key="10">
    <source>
        <dbReference type="EMBL" id="OMF52630.1"/>
    </source>
</evidence>
<accession>A0A1R1ELE9</accession>
<protein>
    <recommendedName>
        <fullName evidence="3">Uroporphyrinogen-III C-methyltransferase</fullName>
        <ecNumber evidence="2">2.1.1.107</ecNumber>
    </recommendedName>
    <alternativeName>
        <fullName evidence="8">Uroporphyrinogen III methylase</fullName>
    </alternativeName>
</protein>
<keyword evidence="5 10" id="KW-0808">Transferase</keyword>
<dbReference type="RefSeq" id="WP_076172802.1">
    <property type="nucleotide sequence ID" value="NZ_MRTP01000006.1"/>
</dbReference>
<feature type="domain" description="Tetrapyrrole methylase" evidence="9">
    <location>
        <begin position="5"/>
        <end position="216"/>
    </location>
</feature>
<dbReference type="CDD" id="cd11642">
    <property type="entry name" value="SUMT"/>
    <property type="match status" value="1"/>
</dbReference>
<dbReference type="NCBIfam" id="NF004790">
    <property type="entry name" value="PRK06136.1"/>
    <property type="match status" value="1"/>
</dbReference>
<dbReference type="InterPro" id="IPR014776">
    <property type="entry name" value="4pyrrole_Mease_sub2"/>
</dbReference>
<sequence>MKPGMVSIVGAGPGDPELITLKALRRIQEADVILYDRLVNKELLGYAKKGAALVYVGKAPGQHAVPQAEIHEQLAAFAMKGKQVVRLKGGDPLIFGRGGEEAQEMALRGIPFEFVPGVTSAIGAASSAGIPLTHRGRSASVAFVSGSSSAGREQGPRWDLLAQGVDTLVVYMGVAGMADICRELIAHGRPHSAPAAIVEQGTSEQERVITGTVGSIHKLASLMHVKNPALLIFGEVVHVREQLLRLAEEAEERIG</sequence>
<dbReference type="GO" id="GO:0004851">
    <property type="term" value="F:uroporphyrin-III C-methyltransferase activity"/>
    <property type="evidence" value="ECO:0007669"/>
    <property type="project" value="UniProtKB-EC"/>
</dbReference>
<dbReference type="Proteomes" id="UP000187172">
    <property type="component" value="Unassembled WGS sequence"/>
</dbReference>
<evidence type="ECO:0000256" key="7">
    <source>
        <dbReference type="ARBA" id="ARBA00023244"/>
    </source>
</evidence>
<comment type="similarity">
    <text evidence="1">Belongs to the precorrin methyltransferase family.</text>
</comment>
<gene>
    <name evidence="10" type="ORF">BK138_21345</name>
</gene>
<evidence type="ECO:0000256" key="4">
    <source>
        <dbReference type="ARBA" id="ARBA00022603"/>
    </source>
</evidence>
<dbReference type="Gene3D" id="3.30.950.10">
    <property type="entry name" value="Methyltransferase, Cobalt-precorrin-4 Transmethylase, Domain 2"/>
    <property type="match status" value="1"/>
</dbReference>
<evidence type="ECO:0000256" key="2">
    <source>
        <dbReference type="ARBA" id="ARBA00012162"/>
    </source>
</evidence>
<dbReference type="EC" id="2.1.1.107" evidence="2"/>
<dbReference type="InterPro" id="IPR035996">
    <property type="entry name" value="4pyrrol_Methylase_sf"/>
</dbReference>
<evidence type="ECO:0000256" key="1">
    <source>
        <dbReference type="ARBA" id="ARBA00005879"/>
    </source>
</evidence>
<evidence type="ECO:0000313" key="11">
    <source>
        <dbReference type="Proteomes" id="UP000187172"/>
    </source>
</evidence>
<dbReference type="GO" id="GO:0019354">
    <property type="term" value="P:siroheme biosynthetic process"/>
    <property type="evidence" value="ECO:0007669"/>
    <property type="project" value="InterPro"/>
</dbReference>
<evidence type="ECO:0000256" key="3">
    <source>
        <dbReference type="ARBA" id="ARBA00018323"/>
    </source>
</evidence>
<dbReference type="FunFam" id="3.40.1010.10:FF:000001">
    <property type="entry name" value="Siroheme synthase"/>
    <property type="match status" value="1"/>
</dbReference>
<dbReference type="PANTHER" id="PTHR45790:SF3">
    <property type="entry name" value="S-ADENOSYL-L-METHIONINE-DEPENDENT UROPORPHYRINOGEN III METHYLTRANSFERASE, CHLOROPLASTIC"/>
    <property type="match status" value="1"/>
</dbReference>
<dbReference type="GO" id="GO:0032259">
    <property type="term" value="P:methylation"/>
    <property type="evidence" value="ECO:0007669"/>
    <property type="project" value="UniProtKB-KW"/>
</dbReference>
<dbReference type="SUPFAM" id="SSF53790">
    <property type="entry name" value="Tetrapyrrole methylase"/>
    <property type="match status" value="1"/>
</dbReference>
<keyword evidence="6" id="KW-0949">S-adenosyl-L-methionine</keyword>
<evidence type="ECO:0000256" key="5">
    <source>
        <dbReference type="ARBA" id="ARBA00022679"/>
    </source>
</evidence>
<dbReference type="InterPro" id="IPR014777">
    <property type="entry name" value="4pyrrole_Mease_sub1"/>
</dbReference>
<dbReference type="InterPro" id="IPR050161">
    <property type="entry name" value="Siro_Cobalamin_biosynth"/>
</dbReference>
<dbReference type="Pfam" id="PF00590">
    <property type="entry name" value="TP_methylase"/>
    <property type="match status" value="1"/>
</dbReference>